<sequence length="87" mass="10378">MKGYIMFSVNHFSNTPENLFARYIQLFMIYKEEANNEQNCGVKQEYNSMNYNARMRTISKQLLNTLWGTFGKQCSKPQTKICDQYRE</sequence>
<dbReference type="InterPro" id="IPR043502">
    <property type="entry name" value="DNA/RNA_pol_sf"/>
</dbReference>
<name>A0A443RX42_9ACAR</name>
<dbReference type="GO" id="GO:0000166">
    <property type="term" value="F:nucleotide binding"/>
    <property type="evidence" value="ECO:0007669"/>
    <property type="project" value="InterPro"/>
</dbReference>
<dbReference type="EMBL" id="NCKV01021485">
    <property type="protein sequence ID" value="RWS19932.1"/>
    <property type="molecule type" value="Genomic_DNA"/>
</dbReference>
<feature type="domain" description="DNA-directed DNA polymerase family B mitochondria/virus" evidence="9">
    <location>
        <begin position="17"/>
        <end position="84"/>
    </location>
</feature>
<evidence type="ECO:0000256" key="6">
    <source>
        <dbReference type="ARBA" id="ARBA00022932"/>
    </source>
</evidence>
<dbReference type="VEuPathDB" id="VectorBase:LDEU012108"/>
<dbReference type="GO" id="GO:0006260">
    <property type="term" value="P:DNA replication"/>
    <property type="evidence" value="ECO:0007669"/>
    <property type="project" value="UniProtKB-KW"/>
</dbReference>
<evidence type="ECO:0000256" key="5">
    <source>
        <dbReference type="ARBA" id="ARBA00022705"/>
    </source>
</evidence>
<dbReference type="EC" id="2.7.7.7" evidence="2"/>
<evidence type="ECO:0000256" key="3">
    <source>
        <dbReference type="ARBA" id="ARBA00022679"/>
    </source>
</evidence>
<keyword evidence="7" id="KW-0238">DNA-binding</keyword>
<proteinExistence type="inferred from homology"/>
<evidence type="ECO:0000259" key="9">
    <source>
        <dbReference type="Pfam" id="PF03175"/>
    </source>
</evidence>
<keyword evidence="4" id="KW-0548">Nucleotidyltransferase</keyword>
<dbReference type="AlphaFoldDB" id="A0A443RX42"/>
<evidence type="ECO:0000256" key="2">
    <source>
        <dbReference type="ARBA" id="ARBA00012417"/>
    </source>
</evidence>
<accession>A0A443RX42</accession>
<dbReference type="InterPro" id="IPR004868">
    <property type="entry name" value="DNA-dir_DNA_pol_B_mt/vir"/>
</dbReference>
<comment type="similarity">
    <text evidence="1">Belongs to the DNA polymerase type-B family.</text>
</comment>
<comment type="catalytic activity">
    <reaction evidence="8">
        <text>DNA(n) + a 2'-deoxyribonucleoside 5'-triphosphate = DNA(n+1) + diphosphate</text>
        <dbReference type="Rhea" id="RHEA:22508"/>
        <dbReference type="Rhea" id="RHEA-COMP:17339"/>
        <dbReference type="Rhea" id="RHEA-COMP:17340"/>
        <dbReference type="ChEBI" id="CHEBI:33019"/>
        <dbReference type="ChEBI" id="CHEBI:61560"/>
        <dbReference type="ChEBI" id="CHEBI:173112"/>
        <dbReference type="EC" id="2.7.7.7"/>
    </reaction>
</comment>
<dbReference type="Proteomes" id="UP000288716">
    <property type="component" value="Unassembled WGS sequence"/>
</dbReference>
<keyword evidence="3" id="KW-0808">Transferase</keyword>
<reference evidence="10 11" key="1">
    <citation type="journal article" date="2018" name="Gigascience">
        <title>Genomes of trombidid mites reveal novel predicted allergens and laterally-transferred genes associated with secondary metabolism.</title>
        <authorList>
            <person name="Dong X."/>
            <person name="Chaisiri K."/>
            <person name="Xia D."/>
            <person name="Armstrong S.D."/>
            <person name="Fang Y."/>
            <person name="Donnelly M.J."/>
            <person name="Kadowaki T."/>
            <person name="McGarry J.W."/>
            <person name="Darby A.C."/>
            <person name="Makepeace B.L."/>
        </authorList>
    </citation>
    <scope>NUCLEOTIDE SEQUENCE [LARGE SCALE GENOMIC DNA]</scope>
    <source>
        <strain evidence="10">UoL-UT</strain>
    </source>
</reference>
<protein>
    <recommendedName>
        <fullName evidence="2">DNA-directed DNA polymerase</fullName>
        <ecNumber evidence="2">2.7.7.7</ecNumber>
    </recommendedName>
</protein>
<organism evidence="10 11">
    <name type="scientific">Leptotrombidium deliense</name>
    <dbReference type="NCBI Taxonomy" id="299467"/>
    <lineage>
        <taxon>Eukaryota</taxon>
        <taxon>Metazoa</taxon>
        <taxon>Ecdysozoa</taxon>
        <taxon>Arthropoda</taxon>
        <taxon>Chelicerata</taxon>
        <taxon>Arachnida</taxon>
        <taxon>Acari</taxon>
        <taxon>Acariformes</taxon>
        <taxon>Trombidiformes</taxon>
        <taxon>Prostigmata</taxon>
        <taxon>Anystina</taxon>
        <taxon>Parasitengona</taxon>
        <taxon>Trombiculoidea</taxon>
        <taxon>Trombiculidae</taxon>
        <taxon>Leptotrombidium</taxon>
    </lineage>
</organism>
<keyword evidence="5" id="KW-0235">DNA replication</keyword>
<evidence type="ECO:0000256" key="8">
    <source>
        <dbReference type="ARBA" id="ARBA00049244"/>
    </source>
</evidence>
<evidence type="ECO:0000256" key="4">
    <source>
        <dbReference type="ARBA" id="ARBA00022695"/>
    </source>
</evidence>
<evidence type="ECO:0000313" key="11">
    <source>
        <dbReference type="Proteomes" id="UP000288716"/>
    </source>
</evidence>
<gene>
    <name evidence="10" type="ORF">B4U80_10187</name>
</gene>
<dbReference type="OrthoDB" id="5985876at2759"/>
<evidence type="ECO:0000313" key="10">
    <source>
        <dbReference type="EMBL" id="RWS19932.1"/>
    </source>
</evidence>
<keyword evidence="11" id="KW-1185">Reference proteome</keyword>
<evidence type="ECO:0000256" key="7">
    <source>
        <dbReference type="ARBA" id="ARBA00023125"/>
    </source>
</evidence>
<dbReference type="GO" id="GO:0003677">
    <property type="term" value="F:DNA binding"/>
    <property type="evidence" value="ECO:0007669"/>
    <property type="project" value="UniProtKB-KW"/>
</dbReference>
<dbReference type="Pfam" id="PF03175">
    <property type="entry name" value="DNA_pol_B_2"/>
    <property type="match status" value="1"/>
</dbReference>
<comment type="caution">
    <text evidence="10">The sequence shown here is derived from an EMBL/GenBank/DDBJ whole genome shotgun (WGS) entry which is preliminary data.</text>
</comment>
<dbReference type="GO" id="GO:0003887">
    <property type="term" value="F:DNA-directed DNA polymerase activity"/>
    <property type="evidence" value="ECO:0007669"/>
    <property type="project" value="UniProtKB-KW"/>
</dbReference>
<evidence type="ECO:0000256" key="1">
    <source>
        <dbReference type="ARBA" id="ARBA00005755"/>
    </source>
</evidence>
<dbReference type="SUPFAM" id="SSF56672">
    <property type="entry name" value="DNA/RNA polymerases"/>
    <property type="match status" value="1"/>
</dbReference>
<keyword evidence="6" id="KW-0239">DNA-directed DNA polymerase</keyword>